<evidence type="ECO:0000313" key="8">
    <source>
        <dbReference type="Proteomes" id="UP000199062"/>
    </source>
</evidence>
<feature type="transmembrane region" description="Helical" evidence="5">
    <location>
        <begin position="57"/>
        <end position="80"/>
    </location>
</feature>
<evidence type="ECO:0000256" key="3">
    <source>
        <dbReference type="ARBA" id="ARBA00022989"/>
    </source>
</evidence>
<dbReference type="RefSeq" id="WP_089813081.1">
    <property type="nucleotide sequence ID" value="NZ_FOZK01000001.1"/>
</dbReference>
<keyword evidence="7" id="KW-0378">Hydrolase</keyword>
<feature type="transmembrane region" description="Helical" evidence="5">
    <location>
        <begin position="118"/>
        <end position="139"/>
    </location>
</feature>
<dbReference type="InterPro" id="IPR035952">
    <property type="entry name" value="Rhomboid-like_sf"/>
</dbReference>
<evidence type="ECO:0000313" key="7">
    <source>
        <dbReference type="EMBL" id="SFR86527.1"/>
    </source>
</evidence>
<sequence length="212" mass="22114">MRRRLLESPTLTLLGVFVVVFAVQSLLGVVAGPLASRSLFALSTPVAVEPWTVITSVYAHGGISHLAANAVALVLVGFPLERETTPVRFHAFFLLTGALAGLAEVWFAAVVGSMLPGIVAQVNVLGASGAIFALFGYLLTSNRLTDRVVGDFEVSSRAQLALFAVVAAAITVATASQQVALVAHFTGLLLGLLAGRLHVLRRRSNHPAPGVA</sequence>
<feature type="transmembrane region" description="Helical" evidence="5">
    <location>
        <begin position="160"/>
        <end position="176"/>
    </location>
</feature>
<keyword evidence="8" id="KW-1185">Reference proteome</keyword>
<evidence type="ECO:0000256" key="5">
    <source>
        <dbReference type="SAM" id="Phobius"/>
    </source>
</evidence>
<dbReference type="SUPFAM" id="SSF144091">
    <property type="entry name" value="Rhomboid-like"/>
    <property type="match status" value="1"/>
</dbReference>
<dbReference type="GO" id="GO:0006508">
    <property type="term" value="P:proteolysis"/>
    <property type="evidence" value="ECO:0007669"/>
    <property type="project" value="UniProtKB-KW"/>
</dbReference>
<dbReference type="OrthoDB" id="169619at2157"/>
<protein>
    <submittedName>
        <fullName evidence="7">Membrane associated serine protease, rhomboid family</fullName>
    </submittedName>
</protein>
<accession>A0A1I6K5R5</accession>
<dbReference type="AlphaFoldDB" id="A0A1I6K5R5"/>
<dbReference type="Pfam" id="PF01694">
    <property type="entry name" value="Rhomboid"/>
    <property type="match status" value="1"/>
</dbReference>
<evidence type="ECO:0000259" key="6">
    <source>
        <dbReference type="Pfam" id="PF01694"/>
    </source>
</evidence>
<keyword evidence="7" id="KW-0645">Protease</keyword>
<dbReference type="GO" id="GO:0004252">
    <property type="term" value="F:serine-type endopeptidase activity"/>
    <property type="evidence" value="ECO:0007669"/>
    <property type="project" value="InterPro"/>
</dbReference>
<dbReference type="EMBL" id="FOZK01000001">
    <property type="protein sequence ID" value="SFR86527.1"/>
    <property type="molecule type" value="Genomic_DNA"/>
</dbReference>
<dbReference type="InterPro" id="IPR022764">
    <property type="entry name" value="Peptidase_S54_rhomboid_dom"/>
</dbReference>
<feature type="transmembrane region" description="Helical" evidence="5">
    <location>
        <begin position="92"/>
        <end position="112"/>
    </location>
</feature>
<comment type="subcellular location">
    <subcellularLocation>
        <location evidence="1">Membrane</location>
        <topology evidence="1">Multi-pass membrane protein</topology>
    </subcellularLocation>
</comment>
<proteinExistence type="predicted"/>
<organism evidence="7 8">
    <name type="scientific">Halomicrobium zhouii</name>
    <dbReference type="NCBI Taxonomy" id="767519"/>
    <lineage>
        <taxon>Archaea</taxon>
        <taxon>Methanobacteriati</taxon>
        <taxon>Methanobacteriota</taxon>
        <taxon>Stenosarchaea group</taxon>
        <taxon>Halobacteria</taxon>
        <taxon>Halobacteriales</taxon>
        <taxon>Haloarculaceae</taxon>
        <taxon>Halomicrobium</taxon>
    </lineage>
</organism>
<dbReference type="PANTHER" id="PTHR43066">
    <property type="entry name" value="RHOMBOID-RELATED PROTEIN"/>
    <property type="match status" value="1"/>
</dbReference>
<keyword evidence="4 5" id="KW-0472">Membrane</keyword>
<reference evidence="7 8" key="1">
    <citation type="submission" date="2016-10" db="EMBL/GenBank/DDBJ databases">
        <authorList>
            <person name="de Groot N.N."/>
        </authorList>
    </citation>
    <scope>NUCLEOTIDE SEQUENCE [LARGE SCALE GENOMIC DNA]</scope>
    <source>
        <strain evidence="7 8">CGMCC 1.10457</strain>
    </source>
</reference>
<gene>
    <name evidence="7" type="ORF">SAMN05216559_0231</name>
</gene>
<dbReference type="Proteomes" id="UP000199062">
    <property type="component" value="Unassembled WGS sequence"/>
</dbReference>
<dbReference type="PANTHER" id="PTHR43066:SF11">
    <property type="entry name" value="PEPTIDASE S54 RHOMBOID DOMAIN-CONTAINING PROTEIN"/>
    <property type="match status" value="1"/>
</dbReference>
<dbReference type="GO" id="GO:0016020">
    <property type="term" value="C:membrane"/>
    <property type="evidence" value="ECO:0007669"/>
    <property type="project" value="UniProtKB-SubCell"/>
</dbReference>
<evidence type="ECO:0000256" key="1">
    <source>
        <dbReference type="ARBA" id="ARBA00004141"/>
    </source>
</evidence>
<name>A0A1I6K5R5_9EURY</name>
<keyword evidence="3 5" id="KW-1133">Transmembrane helix</keyword>
<keyword evidence="2 5" id="KW-0812">Transmembrane</keyword>
<dbReference type="STRING" id="767519.SAMN05216559_0231"/>
<feature type="domain" description="Peptidase S54 rhomboid" evidence="6">
    <location>
        <begin position="49"/>
        <end position="197"/>
    </location>
</feature>
<evidence type="ECO:0000256" key="4">
    <source>
        <dbReference type="ARBA" id="ARBA00023136"/>
    </source>
</evidence>
<evidence type="ECO:0000256" key="2">
    <source>
        <dbReference type="ARBA" id="ARBA00022692"/>
    </source>
</evidence>
<dbReference type="Gene3D" id="1.20.1540.10">
    <property type="entry name" value="Rhomboid-like"/>
    <property type="match status" value="1"/>
</dbReference>